<dbReference type="Pfam" id="PF00112">
    <property type="entry name" value="Peptidase_C1"/>
    <property type="match status" value="1"/>
</dbReference>
<comment type="similarity">
    <text evidence="1">Belongs to the peptidase C1 family.</text>
</comment>
<dbReference type="PANTHER" id="PTHR12411">
    <property type="entry name" value="CYSTEINE PROTEASE FAMILY C1-RELATED"/>
    <property type="match status" value="1"/>
</dbReference>
<gene>
    <name evidence="7" type="ORF">glysoja_027912</name>
</gene>
<dbReference type="Gene3D" id="3.90.70.10">
    <property type="entry name" value="Cysteine proteinases"/>
    <property type="match status" value="1"/>
</dbReference>
<name>A0A0B2RJ10_GLYSO</name>
<evidence type="ECO:0000259" key="6">
    <source>
        <dbReference type="SMART" id="SM00645"/>
    </source>
</evidence>
<dbReference type="AlphaFoldDB" id="A0A0B2RJ10"/>
<keyword evidence="4" id="KW-0788">Thiol protease</keyword>
<dbReference type="InterPro" id="IPR039417">
    <property type="entry name" value="Peptidase_C1A_papain-like"/>
</dbReference>
<dbReference type="InterPro" id="IPR038765">
    <property type="entry name" value="Papain-like_cys_pep_sf"/>
</dbReference>
<evidence type="ECO:0000256" key="3">
    <source>
        <dbReference type="ARBA" id="ARBA00022801"/>
    </source>
</evidence>
<keyword evidence="3 7" id="KW-0378">Hydrolase</keyword>
<dbReference type="InterPro" id="IPR013128">
    <property type="entry name" value="Peptidase_C1A"/>
</dbReference>
<dbReference type="EC" id="3.4.22.16" evidence="7"/>
<evidence type="ECO:0000256" key="4">
    <source>
        <dbReference type="ARBA" id="ARBA00022807"/>
    </source>
</evidence>
<feature type="domain" description="Peptidase C1A papain C-terminal" evidence="6">
    <location>
        <begin position="142"/>
        <end position="371"/>
    </location>
</feature>
<evidence type="ECO:0000256" key="1">
    <source>
        <dbReference type="ARBA" id="ARBA00008455"/>
    </source>
</evidence>
<dbReference type="InterPro" id="IPR000668">
    <property type="entry name" value="Peptidase_C1A_C"/>
</dbReference>
<dbReference type="GO" id="GO:0004197">
    <property type="term" value="F:cysteine-type endopeptidase activity"/>
    <property type="evidence" value="ECO:0007669"/>
    <property type="project" value="UniProtKB-EC"/>
</dbReference>
<reference evidence="7" key="1">
    <citation type="submission" date="2014-07" db="EMBL/GenBank/DDBJ databases">
        <title>Identification of a novel salt tolerance gene in wild soybean by whole-genome sequencing.</title>
        <authorList>
            <person name="Lam H.-M."/>
            <person name="Qi X."/>
            <person name="Li M.-W."/>
            <person name="Liu X."/>
            <person name="Xie M."/>
            <person name="Ni M."/>
            <person name="Xu X."/>
        </authorList>
    </citation>
    <scope>NUCLEOTIDE SEQUENCE [LARGE SCALE GENOMIC DNA]</scope>
    <source>
        <tissue evidence="7">Root</tissue>
    </source>
</reference>
<dbReference type="GO" id="GO:0006508">
    <property type="term" value="P:proteolysis"/>
    <property type="evidence" value="ECO:0007669"/>
    <property type="project" value="UniProtKB-KW"/>
</dbReference>
<dbReference type="CDD" id="cd02248">
    <property type="entry name" value="Peptidase_C1A"/>
    <property type="match status" value="1"/>
</dbReference>
<evidence type="ECO:0000256" key="5">
    <source>
        <dbReference type="ARBA" id="ARBA00023157"/>
    </source>
</evidence>
<protein>
    <submittedName>
        <fullName evidence="7">Thiol protease aleurain-like</fullName>
        <ecNumber evidence="7">3.4.22.16</ecNumber>
    </submittedName>
</protein>
<sequence length="473" mass="51342">MPRGGIFVINEVINEFYVAISKTVMGDRLRMAHSGNFVIMLHKDNDVSVHDRLRRATTLSPSPASLVATASATILSTRSATASRSSLIILNSSDPPTGDFADWTWEEFTRHKLGAPQNCSATLKGNHRLTDAVLLDEIEIALHRSRMWHWHTCSLVMCSTTGALEAAYAHSFGKSISLSEQQLVDCAGALNNFGCNGGLPSQAFEYIKYNGGLDTEEAYPYTGKDGVCKFTAKNVVVQVIDSMNITLGAEDELKQAVAFVRPVSVAFEVAKDFRFYNNGNKIFSYKFNSSVVCVELMVISNQSCCSQCIFITVGIYVNHVVLAIGYGVEDGVPYWIIKNSRGSNWGDNGYFKMELGKNMCGKDPQDLICVQPWYLNELGPLSSFIGDKADAELQIQRVCGGPREPGGDFGDKGGAPADYRVELQIPLNSRFPCGALTGCFPFLSFYIGGPGGRPGFGHGSGGYGAPTSSNFPS</sequence>
<dbReference type="EMBL" id="KN649573">
    <property type="protein sequence ID" value="KHN33225.1"/>
    <property type="molecule type" value="Genomic_DNA"/>
</dbReference>
<dbReference type="SUPFAM" id="SSF54001">
    <property type="entry name" value="Cysteine proteinases"/>
    <property type="match status" value="1"/>
</dbReference>
<evidence type="ECO:0000313" key="7">
    <source>
        <dbReference type="EMBL" id="KHN33225.1"/>
    </source>
</evidence>
<evidence type="ECO:0000256" key="2">
    <source>
        <dbReference type="ARBA" id="ARBA00022670"/>
    </source>
</evidence>
<accession>A0A0B2RJ10</accession>
<dbReference type="Proteomes" id="UP000053555">
    <property type="component" value="Unassembled WGS sequence"/>
</dbReference>
<keyword evidence="2 7" id="KW-0645">Protease</keyword>
<keyword evidence="5" id="KW-1015">Disulfide bond</keyword>
<organism evidence="7">
    <name type="scientific">Glycine soja</name>
    <name type="common">Wild soybean</name>
    <dbReference type="NCBI Taxonomy" id="3848"/>
    <lineage>
        <taxon>Eukaryota</taxon>
        <taxon>Viridiplantae</taxon>
        <taxon>Streptophyta</taxon>
        <taxon>Embryophyta</taxon>
        <taxon>Tracheophyta</taxon>
        <taxon>Spermatophyta</taxon>
        <taxon>Magnoliopsida</taxon>
        <taxon>eudicotyledons</taxon>
        <taxon>Gunneridae</taxon>
        <taxon>Pentapetalae</taxon>
        <taxon>rosids</taxon>
        <taxon>fabids</taxon>
        <taxon>Fabales</taxon>
        <taxon>Fabaceae</taxon>
        <taxon>Papilionoideae</taxon>
        <taxon>50 kb inversion clade</taxon>
        <taxon>NPAAA clade</taxon>
        <taxon>indigoferoid/millettioid clade</taxon>
        <taxon>Phaseoleae</taxon>
        <taxon>Glycine</taxon>
        <taxon>Glycine subgen. Soja</taxon>
    </lineage>
</organism>
<proteinExistence type="inferred from homology"/>
<dbReference type="SMART" id="SM00645">
    <property type="entry name" value="Pept_C1"/>
    <property type="match status" value="1"/>
</dbReference>